<reference evidence="10" key="1">
    <citation type="journal article" date="2023" name="PhytoFront">
        <title>Draft Genome Resources of Seven Strains of Tilletia horrida, Causal Agent of Kernel Smut of Rice.</title>
        <authorList>
            <person name="Khanal S."/>
            <person name="Antony Babu S."/>
            <person name="Zhou X.G."/>
        </authorList>
    </citation>
    <scope>NUCLEOTIDE SEQUENCE</scope>
    <source>
        <strain evidence="10">TX3</strain>
    </source>
</reference>
<feature type="compositionally biased region" description="Basic and acidic residues" evidence="6">
    <location>
        <begin position="263"/>
        <end position="296"/>
    </location>
</feature>
<feature type="compositionally biased region" description="Pro residues" evidence="6">
    <location>
        <begin position="220"/>
        <end position="236"/>
    </location>
</feature>
<feature type="compositionally biased region" description="Gly residues" evidence="6">
    <location>
        <begin position="167"/>
        <end position="183"/>
    </location>
</feature>
<evidence type="ECO:0000256" key="7">
    <source>
        <dbReference type="SAM" id="Phobius"/>
    </source>
</evidence>
<feature type="region of interest" description="Disordered" evidence="6">
    <location>
        <begin position="44"/>
        <end position="299"/>
    </location>
</feature>
<comment type="similarity">
    <text evidence="5">Belongs to the ThrE exporter (TC 2.A.79) family.</text>
</comment>
<dbReference type="InterPro" id="IPR010619">
    <property type="entry name" value="ThrE-like_N"/>
</dbReference>
<feature type="transmembrane region" description="Helical" evidence="7">
    <location>
        <begin position="685"/>
        <end position="707"/>
    </location>
</feature>
<accession>A0AAN6JM10</accession>
<dbReference type="PANTHER" id="PTHR31082">
    <property type="entry name" value="PHEROMONE-REGULATED MEMBRANE PROTEIN 10"/>
    <property type="match status" value="1"/>
</dbReference>
<dbReference type="Pfam" id="PF12821">
    <property type="entry name" value="ThrE_2"/>
    <property type="match status" value="1"/>
</dbReference>
<protein>
    <submittedName>
        <fullName evidence="10">Pheromone-regulated protein prm10</fullName>
    </submittedName>
</protein>
<evidence type="ECO:0000256" key="2">
    <source>
        <dbReference type="ARBA" id="ARBA00022692"/>
    </source>
</evidence>
<evidence type="ECO:0000259" key="8">
    <source>
        <dbReference type="Pfam" id="PF06738"/>
    </source>
</evidence>
<evidence type="ECO:0000313" key="10">
    <source>
        <dbReference type="EMBL" id="KAK0534148.1"/>
    </source>
</evidence>
<evidence type="ECO:0000313" key="11">
    <source>
        <dbReference type="Proteomes" id="UP001176521"/>
    </source>
</evidence>
<feature type="region of interest" description="Disordered" evidence="6">
    <location>
        <begin position="323"/>
        <end position="384"/>
    </location>
</feature>
<gene>
    <name evidence="10" type="primary">PRM10_2</name>
    <name evidence="10" type="ORF">OC842_002727</name>
</gene>
<dbReference type="InterPro" id="IPR024528">
    <property type="entry name" value="ThrE_2"/>
</dbReference>
<feature type="compositionally biased region" description="Polar residues" evidence="6">
    <location>
        <begin position="207"/>
        <end position="216"/>
    </location>
</feature>
<keyword evidence="2 7" id="KW-0812">Transmembrane</keyword>
<evidence type="ECO:0000256" key="6">
    <source>
        <dbReference type="SAM" id="MobiDB-lite"/>
    </source>
</evidence>
<evidence type="ECO:0000256" key="5">
    <source>
        <dbReference type="ARBA" id="ARBA00034125"/>
    </source>
</evidence>
<dbReference type="GO" id="GO:0016020">
    <property type="term" value="C:membrane"/>
    <property type="evidence" value="ECO:0007669"/>
    <property type="project" value="UniProtKB-SubCell"/>
</dbReference>
<comment type="subcellular location">
    <subcellularLocation>
        <location evidence="1">Membrane</location>
        <topology evidence="1">Multi-pass membrane protein</topology>
    </subcellularLocation>
</comment>
<name>A0AAN6JM10_9BASI</name>
<comment type="caution">
    <text evidence="10">The sequence shown here is derived from an EMBL/GenBank/DDBJ whole genome shotgun (WGS) entry which is preliminary data.</text>
</comment>
<sequence>MPRPRSYTAGSSGRGVRFSHDDGAEDNSLDVNLMQAAFADQAALQSQAQQRAYHAQLAKMTADAQAGASAGAGAGAAKGISANAAGVGTNSALSPTGDAGPKEKKHARIDDSEPYSSSSSGFRLPQHPEPAAQGPFNRSSYTPYQPPHQPVFSRASVPQAGSRNGSGTHGSGNGGSSHGGSNHGGNPASPSSRDLNAQFSAWHFDGQHTSASTPTIQHYEPPPSPSTVVPPSPKMPYSPQAPFSPKVTASGSIKSPALKPALTRRDRSVEGFRLEDSGDSCERGAVRRGEAEDVRRSYGTGPNMMKTLVGLYGASNSAGNGVPGHGTPGMIMHRHDSNDSSSDVTLRDSASHMGGGKGKESIDQDSIPATSPHPGLQRSAASRRQSMNWTLGYDEEPMEEDDPRLTGMIRKSMQLKREREFTHRRASWSSEMGDPNVPFRKPALKRRFSLASLGGGDNNNKERDGDDSYTRRPSRQFDRRKSATTITYHVSHVAERQKFILKLAKALMLFGAPSHRIESQLNATANVLEVDAQFIHFPGIVIASFGDIDKRTSETHFVKSSSSLVLGQLHNVHIIYRQVVHDEISVSEGANQLMGLLKEKPCYNVWQRIVIAGLLCWIISPLSFGGSFIDAFVSASYGIGLTFLQLHVARKNAMYSNIFEISVAIIISFISRGLSTTGLFCYQSIASSGVILVLPGYIILCGSLELASKNMIAGSVRMVYAIIYSLFLGFGIAIGSDLYFLLDPQARQSMWVPLNNEVEVKGTFSLTNATAPNLLPANSTFSDMSTSPLWDGTFTFTNGTTNALNSGSIICERRPEWPWYRQNISPWFNFLFVPVFSCLLCMANLQPLKSRELPVMIIIACVGYVANMTANHFIFQRSDIVSLAGSFVIGILGNAYSRIFRGTAFTAMAVAVLFLVPSGMAMAGGLAMTYRGSDGDLYSNGLSIGFRMVSVAIGITVGLFGSGLVIYSFGRRKGSALFAF</sequence>
<keyword evidence="11" id="KW-1185">Reference proteome</keyword>
<feature type="domain" description="Threonine/serine exporter-like N-terminal" evidence="8">
    <location>
        <begin position="499"/>
        <end position="738"/>
    </location>
</feature>
<feature type="transmembrane region" description="Helical" evidence="7">
    <location>
        <begin position="855"/>
        <end position="874"/>
    </location>
</feature>
<feature type="region of interest" description="Disordered" evidence="6">
    <location>
        <begin position="1"/>
        <end position="26"/>
    </location>
</feature>
<dbReference type="Proteomes" id="UP001176521">
    <property type="component" value="Unassembled WGS sequence"/>
</dbReference>
<evidence type="ECO:0000256" key="3">
    <source>
        <dbReference type="ARBA" id="ARBA00022989"/>
    </source>
</evidence>
<dbReference type="GO" id="GO:0022857">
    <property type="term" value="F:transmembrane transporter activity"/>
    <property type="evidence" value="ECO:0007669"/>
    <property type="project" value="InterPro"/>
</dbReference>
<dbReference type="PANTHER" id="PTHR31082:SF4">
    <property type="entry name" value="PHEROMONE-REGULATED MEMBRANE PROTEIN 10"/>
    <property type="match status" value="1"/>
</dbReference>
<organism evidence="10 11">
    <name type="scientific">Tilletia horrida</name>
    <dbReference type="NCBI Taxonomy" id="155126"/>
    <lineage>
        <taxon>Eukaryota</taxon>
        <taxon>Fungi</taxon>
        <taxon>Dikarya</taxon>
        <taxon>Basidiomycota</taxon>
        <taxon>Ustilaginomycotina</taxon>
        <taxon>Exobasidiomycetes</taxon>
        <taxon>Tilletiales</taxon>
        <taxon>Tilletiaceae</taxon>
        <taxon>Tilletia</taxon>
    </lineage>
</organism>
<feature type="compositionally biased region" description="Low complexity" evidence="6">
    <location>
        <begin position="77"/>
        <end position="86"/>
    </location>
</feature>
<evidence type="ECO:0000256" key="1">
    <source>
        <dbReference type="ARBA" id="ARBA00004141"/>
    </source>
</evidence>
<feature type="transmembrane region" description="Helical" evidence="7">
    <location>
        <begin position="948"/>
        <end position="970"/>
    </location>
</feature>
<feature type="transmembrane region" description="Helical" evidence="7">
    <location>
        <begin position="880"/>
        <end position="897"/>
    </location>
</feature>
<feature type="transmembrane region" description="Helical" evidence="7">
    <location>
        <begin position="654"/>
        <end position="673"/>
    </location>
</feature>
<dbReference type="AlphaFoldDB" id="A0AAN6JM10"/>
<feature type="compositionally biased region" description="Basic and acidic residues" evidence="6">
    <location>
        <begin position="459"/>
        <end position="480"/>
    </location>
</feature>
<dbReference type="EMBL" id="JAPDMQ010000122">
    <property type="protein sequence ID" value="KAK0534148.1"/>
    <property type="molecule type" value="Genomic_DNA"/>
</dbReference>
<feature type="region of interest" description="Disordered" evidence="6">
    <location>
        <begin position="450"/>
        <end position="480"/>
    </location>
</feature>
<evidence type="ECO:0000256" key="4">
    <source>
        <dbReference type="ARBA" id="ARBA00023136"/>
    </source>
</evidence>
<feature type="transmembrane region" description="Helical" evidence="7">
    <location>
        <begin position="719"/>
        <end position="742"/>
    </location>
</feature>
<feature type="transmembrane region" description="Helical" evidence="7">
    <location>
        <begin position="904"/>
        <end position="928"/>
    </location>
</feature>
<feature type="domain" description="Threonine/Serine exporter ThrE" evidence="9">
    <location>
        <begin position="836"/>
        <end position="960"/>
    </location>
</feature>
<feature type="transmembrane region" description="Helical" evidence="7">
    <location>
        <begin position="824"/>
        <end position="843"/>
    </location>
</feature>
<proteinExistence type="inferred from homology"/>
<evidence type="ECO:0000259" key="9">
    <source>
        <dbReference type="Pfam" id="PF12821"/>
    </source>
</evidence>
<keyword evidence="3 7" id="KW-1133">Transmembrane helix</keyword>
<dbReference type="Pfam" id="PF06738">
    <property type="entry name" value="ThrE"/>
    <property type="match status" value="1"/>
</dbReference>
<keyword evidence="4 7" id="KW-0472">Membrane</keyword>
<dbReference type="InterPro" id="IPR051361">
    <property type="entry name" value="ThrE/Ser_Exporter"/>
</dbReference>